<keyword evidence="1" id="KW-1133">Transmembrane helix</keyword>
<name>A0A0L7QNH7_9HYME</name>
<keyword evidence="3" id="KW-1185">Reference proteome</keyword>
<feature type="transmembrane region" description="Helical" evidence="1">
    <location>
        <begin position="153"/>
        <end position="172"/>
    </location>
</feature>
<proteinExistence type="predicted"/>
<dbReference type="Proteomes" id="UP000053825">
    <property type="component" value="Unassembled WGS sequence"/>
</dbReference>
<dbReference type="PANTHER" id="PTHR12444:SF9">
    <property type="entry name" value="AGAP013133-PA"/>
    <property type="match status" value="1"/>
</dbReference>
<reference evidence="2 3" key="1">
    <citation type="submission" date="2015-07" db="EMBL/GenBank/DDBJ databases">
        <title>The genome of Habropoda laboriosa.</title>
        <authorList>
            <person name="Pan H."/>
            <person name="Kapheim K."/>
        </authorList>
    </citation>
    <scope>NUCLEOTIDE SEQUENCE [LARGE SCALE GENOMIC DNA]</scope>
    <source>
        <strain evidence="2">0110345459</strain>
    </source>
</reference>
<evidence type="ECO:0000313" key="3">
    <source>
        <dbReference type="Proteomes" id="UP000053825"/>
    </source>
</evidence>
<evidence type="ECO:0000256" key="1">
    <source>
        <dbReference type="SAM" id="Phobius"/>
    </source>
</evidence>
<dbReference type="OrthoDB" id="7765283at2759"/>
<feature type="transmembrane region" description="Helical" evidence="1">
    <location>
        <begin position="107"/>
        <end position="133"/>
    </location>
</feature>
<dbReference type="STRING" id="597456.A0A0L7QNH7"/>
<dbReference type="GO" id="GO:0072659">
    <property type="term" value="P:protein localization to plasma membrane"/>
    <property type="evidence" value="ECO:0007669"/>
    <property type="project" value="TreeGrafter"/>
</dbReference>
<accession>A0A0L7QNH7</accession>
<protein>
    <submittedName>
        <fullName evidence="2">Uncharacterized protein</fullName>
    </submittedName>
</protein>
<dbReference type="AlphaFoldDB" id="A0A0L7QNH7"/>
<keyword evidence="1" id="KW-0812">Transmembrane</keyword>
<dbReference type="InterPro" id="IPR051851">
    <property type="entry name" value="EFR3_Homologs"/>
</dbReference>
<sequence length="238" mass="27968">MHEITLYEKTLTPKIFPLLMQMIASTSKITSLLGNRVIQYLLDRKENKMNFDTPKIFFKDTQFDLKIGPCFKEDKLFCKLHREILHDSLLKSIINHCSSRMNLETTYCTICLIAVEVPCGFTAAALVCLLMNLQDLTLKQSKHHTEVSYHLHATVIAVMSLLCWIHKAKVFYEYVNKIMMARAQWAPHLNPPIQSQYNFAAHHILWNKPDLFFVDWEARYGLWKCFRLRETEEDIQEI</sequence>
<dbReference type="PANTHER" id="PTHR12444">
    <property type="entry name" value="PROTEIN EFR3 HOMOLOG CMP44E"/>
    <property type="match status" value="1"/>
</dbReference>
<dbReference type="EMBL" id="KQ414855">
    <property type="protein sequence ID" value="KOC60124.1"/>
    <property type="molecule type" value="Genomic_DNA"/>
</dbReference>
<evidence type="ECO:0000313" key="2">
    <source>
        <dbReference type="EMBL" id="KOC60124.1"/>
    </source>
</evidence>
<gene>
    <name evidence="2" type="ORF">WH47_08114</name>
</gene>
<keyword evidence="1" id="KW-0472">Membrane</keyword>
<organism evidence="2 3">
    <name type="scientific">Habropoda laboriosa</name>
    <dbReference type="NCBI Taxonomy" id="597456"/>
    <lineage>
        <taxon>Eukaryota</taxon>
        <taxon>Metazoa</taxon>
        <taxon>Ecdysozoa</taxon>
        <taxon>Arthropoda</taxon>
        <taxon>Hexapoda</taxon>
        <taxon>Insecta</taxon>
        <taxon>Pterygota</taxon>
        <taxon>Neoptera</taxon>
        <taxon>Endopterygota</taxon>
        <taxon>Hymenoptera</taxon>
        <taxon>Apocrita</taxon>
        <taxon>Aculeata</taxon>
        <taxon>Apoidea</taxon>
        <taxon>Anthophila</taxon>
        <taxon>Apidae</taxon>
        <taxon>Habropoda</taxon>
    </lineage>
</organism>
<dbReference type="GO" id="GO:0005886">
    <property type="term" value="C:plasma membrane"/>
    <property type="evidence" value="ECO:0007669"/>
    <property type="project" value="TreeGrafter"/>
</dbReference>